<reference evidence="1 2" key="1">
    <citation type="submission" date="2015-11" db="EMBL/GenBank/DDBJ databases">
        <title>Genomic analysis of 38 Legionella species identifies large and diverse effector repertoires.</title>
        <authorList>
            <person name="Burstein D."/>
            <person name="Amaro F."/>
            <person name="Zusman T."/>
            <person name="Lifshitz Z."/>
            <person name="Cohen O."/>
            <person name="Gilbert J.A."/>
            <person name="Pupko T."/>
            <person name="Shuman H.A."/>
            <person name="Segal G."/>
        </authorList>
    </citation>
    <scope>NUCLEOTIDE SEQUENCE [LARGE SCALE GENOMIC DNA]</scope>
    <source>
        <strain evidence="1 2">PX-1-G2-E2</strain>
    </source>
</reference>
<gene>
    <name evidence="1" type="ORF">Lmac_3061</name>
</gene>
<accession>A0A0W0VVN7</accession>
<protein>
    <submittedName>
        <fullName evidence="1">Uncharacterized protein</fullName>
    </submittedName>
</protein>
<sequence length="83" mass="9245">MKNLLSIVSLFGTIPPILADPVELYVDRNSSYRISKLLGADCREKGSKPTASGKETTQVALYLRNIWCLGWLEPVVQHDQVSL</sequence>
<evidence type="ECO:0000313" key="2">
    <source>
        <dbReference type="Proteomes" id="UP000054908"/>
    </source>
</evidence>
<proteinExistence type="predicted"/>
<dbReference type="EMBL" id="LNYL01000051">
    <property type="protein sequence ID" value="KTD24188.1"/>
    <property type="molecule type" value="Genomic_DNA"/>
</dbReference>
<dbReference type="STRING" id="466.Lmac_3061"/>
<name>A0A0W0VVN7_9GAMM</name>
<dbReference type="AlphaFoldDB" id="A0A0W0VVN7"/>
<dbReference type="Proteomes" id="UP000054908">
    <property type="component" value="Unassembled WGS sequence"/>
</dbReference>
<keyword evidence="2" id="KW-1185">Reference proteome</keyword>
<evidence type="ECO:0000313" key="1">
    <source>
        <dbReference type="EMBL" id="KTD24188.1"/>
    </source>
</evidence>
<comment type="caution">
    <text evidence="1">The sequence shown here is derived from an EMBL/GenBank/DDBJ whole genome shotgun (WGS) entry which is preliminary data.</text>
</comment>
<organism evidence="1 2">
    <name type="scientific">Legionella maceachernii</name>
    <dbReference type="NCBI Taxonomy" id="466"/>
    <lineage>
        <taxon>Bacteria</taxon>
        <taxon>Pseudomonadati</taxon>
        <taxon>Pseudomonadota</taxon>
        <taxon>Gammaproteobacteria</taxon>
        <taxon>Legionellales</taxon>
        <taxon>Legionellaceae</taxon>
        <taxon>Legionella</taxon>
    </lineage>
</organism>
<dbReference type="PATRIC" id="fig|466.6.peg.3276"/>